<organism evidence="1 2">
    <name type="scientific">Edaphochlamys debaryana</name>
    <dbReference type="NCBI Taxonomy" id="47281"/>
    <lineage>
        <taxon>Eukaryota</taxon>
        <taxon>Viridiplantae</taxon>
        <taxon>Chlorophyta</taxon>
        <taxon>core chlorophytes</taxon>
        <taxon>Chlorophyceae</taxon>
        <taxon>CS clade</taxon>
        <taxon>Chlamydomonadales</taxon>
        <taxon>Chlamydomonadales incertae sedis</taxon>
        <taxon>Edaphochlamys</taxon>
    </lineage>
</organism>
<accession>A0A836C460</accession>
<proteinExistence type="predicted"/>
<evidence type="ECO:0000313" key="2">
    <source>
        <dbReference type="Proteomes" id="UP000612055"/>
    </source>
</evidence>
<dbReference type="Proteomes" id="UP000612055">
    <property type="component" value="Unassembled WGS sequence"/>
</dbReference>
<dbReference type="AlphaFoldDB" id="A0A836C460"/>
<protein>
    <submittedName>
        <fullName evidence="1">Uncharacterized protein</fullName>
    </submittedName>
</protein>
<dbReference type="EMBL" id="JAEHOE010000010">
    <property type="protein sequence ID" value="KAG2498447.1"/>
    <property type="molecule type" value="Genomic_DNA"/>
</dbReference>
<evidence type="ECO:0000313" key="1">
    <source>
        <dbReference type="EMBL" id="KAG2498447.1"/>
    </source>
</evidence>
<keyword evidence="2" id="KW-1185">Reference proteome</keyword>
<comment type="caution">
    <text evidence="1">The sequence shown here is derived from an EMBL/GenBank/DDBJ whole genome shotgun (WGS) entry which is preliminary data.</text>
</comment>
<reference evidence="1" key="1">
    <citation type="journal article" date="2020" name="bioRxiv">
        <title>Comparative genomics of Chlamydomonas.</title>
        <authorList>
            <person name="Craig R.J."/>
            <person name="Hasan A.R."/>
            <person name="Ness R.W."/>
            <person name="Keightley P.D."/>
        </authorList>
    </citation>
    <scope>NUCLEOTIDE SEQUENCE</scope>
    <source>
        <strain evidence="1">CCAP 11/70</strain>
    </source>
</reference>
<gene>
    <name evidence="1" type="ORF">HYH03_003703</name>
</gene>
<name>A0A836C460_9CHLO</name>
<dbReference type="OrthoDB" id="549336at2759"/>
<sequence>MAPRASSCWGGQRQYSSSGPLRVTILNDVTAHYEVLAGVYTAVRDYLLGATDPQVMYTLQAPARAAPAQPPWGLLDWLGRSAAWHPIRLNLHADLGEQVRRVVTWGPADLLICISPELDARRLCHLAARVLRPRLLLALVHRADWLAPHGAAWFVQGPPCPTQLLALAPHVAEALRQHPLGQQHRLHWGLLAAPCAPAKPCTSKACLKGFVVQGTLRQWRNTTATGLIRDYTGLWGQLGAHRGAGAVRVTVLGSGGFRKQLAVPPDLDEQVEFRSGLPYPKFWNAIHRSWALVPAFGNGKYLTSRISSTMLASLTACVPIIASRAILDVYTFLRNEHVFLQGEGEGEVDVMVRVLAMDDAALFAKRSALCKLREEMARRSAQVIREALELAPETLLPPVPPLSQPAASRRS</sequence>